<reference evidence="1" key="2">
    <citation type="submission" date="2004-06" db="EMBL/GenBank/DDBJ databases">
        <authorList>
            <person name="Scherer S.W."/>
            <person name="Cheung J."/>
            <person name="MacDonald J.R."/>
            <person name="Osborne L.R."/>
            <person name="Nakabayashi K."/>
            <person name="Herbrick J.-A."/>
            <person name="Carson A.R."/>
            <person name="Parker-Katiraee L."/>
            <person name="Skaug J."/>
            <person name="Khaja R."/>
            <person name="Zhang J."/>
            <person name="Hudek A.K."/>
            <person name="Li M."/>
            <person name="Haddad M."/>
            <person name="Duggan G.E."/>
            <person name="Fernandez B.A."/>
            <person name="Kanematsu E."/>
            <person name="Gentles S."/>
            <person name="Christopoulos C.C."/>
            <person name="Choufani S."/>
            <person name="Kwasnicka D."/>
            <person name="Zheng X.H."/>
            <person name="Nusskern D."/>
            <person name="Zhang Q."/>
            <person name="Gu Z."/>
            <person name="Lu F."/>
            <person name="Zeesman S."/>
            <person name="Teshima I."/>
            <person name="Chitayat D."/>
            <person name="Shuman C."/>
            <person name="Weksberg R."/>
            <person name="Zackai E.H."/>
            <person name="Grebe T.A."/>
            <person name="Cox S.R."/>
            <person name="Kirkpatrick S.J."/>
            <person name="Rahman N."/>
            <person name="Friedman J.M."/>
            <person name="Heng H.H.Q."/>
            <person name="Pelicci P."/>
            <person name="Lococo F."/>
            <person name="Belloni E."/>
            <person name="Shaffer L.G."/>
            <person name="Morton C.C."/>
            <person name="Pober B."/>
            <person name="Gusella J."/>
            <person name="Bruns G."/>
            <person name="Korf B.R."/>
            <person name="Quade B.J."/>
            <person name="Ligon A.H."/>
            <person name="Ferguson H."/>
            <person name="Higgins A.W."/>
            <person name="Leach N.T."/>
            <person name="Herrick S.R."/>
            <person name="Lemyre E."/>
            <person name="Farra C.G."/>
            <person name="Kim H.-G."/>
            <person name="Summers A.M."/>
            <person name="Gripp K.W."/>
            <person name="Roberts W."/>
            <person name="Szatmari P."/>
            <person name="Winsor E.J.T."/>
            <person name="Grzeschik K.-H."/>
            <person name="Teebi A."/>
            <person name="Minassian B.A."/>
            <person name="Kere J."/>
            <person name="Armengol L."/>
            <person name="Pujana M.Angel."/>
            <person name="Estivill X."/>
            <person name="Wilson M.D."/>
            <person name="Koop B.F."/>
            <person name="Tosi S."/>
            <person name="Moore G.E."/>
            <person name="Boright A.P."/>
            <person name="Zlotorynski E."/>
            <person name="Kerem B."/>
            <person name="Kroisel P.M."/>
            <person name="Petek E."/>
            <person name="Oscier D.G."/>
            <person name="Mould S.J."/>
            <person name="Doehner H."/>
            <person name="Doehner K."/>
            <person name="Rommens J.M."/>
            <person name="Vincent J.B."/>
            <person name="Venter J.C."/>
            <person name="Li P.W."/>
            <person name="Mural R.J."/>
            <person name="Adams M.D."/>
            <person name="Tsui L.-C."/>
        </authorList>
    </citation>
    <scope>NUCLEOTIDE SEQUENCE</scope>
</reference>
<proteinExistence type="predicted"/>
<reference evidence="1" key="1">
    <citation type="journal article" date="2003" name="Science">
        <title>Human chromosome 7: DNA sequence and biology.</title>
        <authorList>
            <person name="Scherer S.W."/>
            <person name="Cheung J."/>
            <person name="MacDonald J.R."/>
            <person name="Osborne L.R."/>
            <person name="Nakabayashi K."/>
            <person name="Herbrick J.A."/>
            <person name="Carson A.R."/>
            <person name="Parker-Katiraee L."/>
            <person name="Skaug J."/>
            <person name="Khaja R."/>
            <person name="Zhang J."/>
            <person name="Hudek A.K."/>
            <person name="Li M."/>
            <person name="Haddad M."/>
            <person name="Duggan G.E."/>
            <person name="Fernandez B.A."/>
            <person name="Kanematsu E."/>
            <person name="Gentles S."/>
            <person name="Christopoulos C.C."/>
            <person name="Choufani S."/>
            <person name="Kwasnicka D."/>
            <person name="Zheng X.H."/>
            <person name="Lai Z."/>
            <person name="Nusskern D."/>
            <person name="Zhang Q."/>
            <person name="Gu Z."/>
            <person name="Lu F."/>
            <person name="Zeesman S."/>
            <person name="Nowaczyk M.J."/>
            <person name="Teshima I."/>
            <person name="Chitayat D."/>
            <person name="Shuman C."/>
            <person name="Weksberg R."/>
            <person name="Zackai E.H."/>
            <person name="Grebe T.A."/>
            <person name="Cox S.R."/>
            <person name="Kirkpatrick S.J."/>
            <person name="Rahman N."/>
            <person name="Friedman J.M."/>
            <person name="Heng H.H."/>
            <person name="Pelicci P.G."/>
            <person name="Lo-Coco F."/>
            <person name="Belloni E."/>
            <person name="Shaffer L.G."/>
            <person name="Pober B."/>
            <person name="Morton C.C."/>
            <person name="Gusella J.F."/>
            <person name="Bruns G.A."/>
            <person name="Korf B.R."/>
            <person name="Quade B.J."/>
            <person name="Ligon A.H."/>
            <person name="Ferguson H."/>
            <person name="Higgins A.W."/>
            <person name="Leach N.T."/>
            <person name="Herrick S.R."/>
            <person name="Lemyre E."/>
            <person name="Farra C.G."/>
            <person name="Kim H.G."/>
            <person name="Summers A.M."/>
            <person name="Gripp K.W."/>
            <person name="Roberts W."/>
            <person name="Szatmari P."/>
            <person name="Winsor E.J."/>
            <person name="Grzeschik K.H."/>
            <person name="Teebi A."/>
            <person name="Minassian B.A."/>
            <person name="Kere J."/>
            <person name="Armengol L."/>
            <person name="Pujana M.A."/>
            <person name="Estivill X."/>
            <person name="Wilson M.D."/>
            <person name="Koop B.F."/>
            <person name="Tosi S."/>
            <person name="Moore G.E."/>
            <person name="Boright A.P."/>
            <person name="Zlotorynski E."/>
            <person name="Kerem B."/>
            <person name="Kroisel P.M."/>
            <person name="Petek E."/>
            <person name="Oscier D.G."/>
            <person name="Mould S.J."/>
            <person name="Dohner H."/>
            <person name="Dohner K."/>
            <person name="Rommens J.M."/>
            <person name="Vincent J.B."/>
            <person name="Venter J.C."/>
            <person name="Li P.W."/>
            <person name="Mural R.J."/>
            <person name="Adams M.D."/>
            <person name="Tsui L.C."/>
        </authorList>
    </citation>
    <scope>NUCLEOTIDE SEQUENCE [LARGE SCALE GENOMIC DNA]</scope>
</reference>
<name>A4D187_HUMAN</name>
<dbReference type="AlphaFoldDB" id="A4D187"/>
<accession>A4D187</accession>
<protein>
    <submittedName>
        <fullName evidence="1">Hypothetical gene supported by AK093987</fullName>
    </submittedName>
</protein>
<evidence type="ECO:0000313" key="1">
    <source>
        <dbReference type="EMBL" id="EAL24217.1"/>
    </source>
</evidence>
<gene>
    <name evidence="1" type="primary">LOC402471</name>
    <name evidence="1" type="ORF">tcag7.1032</name>
</gene>
<organism evidence="1">
    <name type="scientific">Homo sapiens</name>
    <name type="common">Human</name>
    <dbReference type="NCBI Taxonomy" id="9606"/>
    <lineage>
        <taxon>Eukaryota</taxon>
        <taxon>Metazoa</taxon>
        <taxon>Chordata</taxon>
        <taxon>Craniata</taxon>
        <taxon>Vertebrata</taxon>
        <taxon>Euteleostomi</taxon>
        <taxon>Mammalia</taxon>
        <taxon>Eutheria</taxon>
        <taxon>Euarchontoglires</taxon>
        <taxon>Primates</taxon>
        <taxon>Haplorrhini</taxon>
        <taxon>Catarrhini</taxon>
        <taxon>Hominidae</taxon>
        <taxon>Homo</taxon>
    </lineage>
</organism>
<dbReference type="EMBL" id="CH236948">
    <property type="protein sequence ID" value="EAL24217.1"/>
    <property type="molecule type" value="Genomic_DNA"/>
</dbReference>
<sequence>MQSGRLRLQLCTVHPEGRAAPSPPPFPSFIPVGPRPAQPGGEGRWARDWVAIWSSGDRSGTGAYFCSETTGRTSAPSASMELRFCSFQGNSGRVFAAYRFLRICLGPRTFHWRLGLHLGAPIPSLSTLLVSNFICLHLDP</sequence>